<dbReference type="InParanoid" id="A0A448YEX5"/>
<dbReference type="InterPro" id="IPR051633">
    <property type="entry name" value="AceTr"/>
</dbReference>
<dbReference type="FunCoup" id="A0A448YEX5">
    <property type="interactions" value="61"/>
</dbReference>
<dbReference type="EMBL" id="CAACVR010000001">
    <property type="protein sequence ID" value="VEU19438.1"/>
    <property type="molecule type" value="Genomic_DNA"/>
</dbReference>
<evidence type="ECO:0000256" key="6">
    <source>
        <dbReference type="SAM" id="MobiDB-lite"/>
    </source>
</evidence>
<feature type="transmembrane region" description="Helical" evidence="7">
    <location>
        <begin position="140"/>
        <end position="160"/>
    </location>
</feature>
<dbReference type="GO" id="GO:0015123">
    <property type="term" value="F:acetate transmembrane transporter activity"/>
    <property type="evidence" value="ECO:0007669"/>
    <property type="project" value="TreeGrafter"/>
</dbReference>
<gene>
    <name evidence="8" type="ORF">BRENAR_LOCUS175</name>
</gene>
<evidence type="ECO:0000313" key="8">
    <source>
        <dbReference type="EMBL" id="VEU19438.1"/>
    </source>
</evidence>
<dbReference type="Pfam" id="PF01184">
    <property type="entry name" value="Gpr1_Fun34_YaaH"/>
    <property type="match status" value="1"/>
</dbReference>
<evidence type="ECO:0000256" key="3">
    <source>
        <dbReference type="ARBA" id="ARBA00022692"/>
    </source>
</evidence>
<accession>A0A448YEX5</accession>
<dbReference type="Proteomes" id="UP000290900">
    <property type="component" value="Unassembled WGS sequence"/>
</dbReference>
<keyword evidence="9" id="KW-1185">Reference proteome</keyword>
<evidence type="ECO:0000256" key="7">
    <source>
        <dbReference type="SAM" id="Phobius"/>
    </source>
</evidence>
<dbReference type="PANTHER" id="PTHR31123">
    <property type="entry name" value="ACCUMULATION OF DYADS PROTEIN 2-RELATED"/>
    <property type="match status" value="1"/>
</dbReference>
<keyword evidence="4 7" id="KW-1133">Transmembrane helix</keyword>
<feature type="transmembrane region" description="Helical" evidence="7">
    <location>
        <begin position="197"/>
        <end position="217"/>
    </location>
</feature>
<dbReference type="OrthoDB" id="3648309at2759"/>
<feature type="transmembrane region" description="Helical" evidence="7">
    <location>
        <begin position="73"/>
        <end position="94"/>
    </location>
</feature>
<dbReference type="STRING" id="13370.A0A448YEX5"/>
<reference evidence="8 9" key="1">
    <citation type="submission" date="2018-12" db="EMBL/GenBank/DDBJ databases">
        <authorList>
            <person name="Tiukova I."/>
            <person name="Dainat J."/>
        </authorList>
    </citation>
    <scope>NUCLEOTIDE SEQUENCE [LARGE SCALE GENOMIC DNA]</scope>
</reference>
<feature type="compositionally biased region" description="Basic and acidic residues" evidence="6">
    <location>
        <begin position="1"/>
        <end position="11"/>
    </location>
</feature>
<feature type="region of interest" description="Disordered" evidence="6">
    <location>
        <begin position="1"/>
        <end position="34"/>
    </location>
</feature>
<keyword evidence="5 7" id="KW-0472">Membrane</keyword>
<feature type="transmembrane region" description="Helical" evidence="7">
    <location>
        <begin position="224"/>
        <end position="242"/>
    </location>
</feature>
<feature type="compositionally biased region" description="Polar residues" evidence="6">
    <location>
        <begin position="12"/>
        <end position="24"/>
    </location>
</feature>
<proteinExistence type="inferred from homology"/>
<evidence type="ECO:0000256" key="2">
    <source>
        <dbReference type="ARBA" id="ARBA00005587"/>
    </source>
</evidence>
<evidence type="ECO:0000256" key="5">
    <source>
        <dbReference type="ARBA" id="ARBA00023136"/>
    </source>
</evidence>
<dbReference type="GO" id="GO:0005886">
    <property type="term" value="C:plasma membrane"/>
    <property type="evidence" value="ECO:0007669"/>
    <property type="project" value="TreeGrafter"/>
</dbReference>
<keyword evidence="3 7" id="KW-0812">Transmembrane</keyword>
<comment type="subcellular location">
    <subcellularLocation>
        <location evidence="1">Membrane</location>
        <topology evidence="1">Multi-pass membrane protein</topology>
    </subcellularLocation>
</comment>
<feature type="transmembrane region" description="Helical" evidence="7">
    <location>
        <begin position="172"/>
        <end position="191"/>
    </location>
</feature>
<organism evidence="8 9">
    <name type="scientific">Brettanomyces naardenensis</name>
    <name type="common">Yeast</name>
    <dbReference type="NCBI Taxonomy" id="13370"/>
    <lineage>
        <taxon>Eukaryota</taxon>
        <taxon>Fungi</taxon>
        <taxon>Dikarya</taxon>
        <taxon>Ascomycota</taxon>
        <taxon>Saccharomycotina</taxon>
        <taxon>Pichiomycetes</taxon>
        <taxon>Pichiales</taxon>
        <taxon>Pichiaceae</taxon>
        <taxon>Brettanomyces</taxon>
    </lineage>
</organism>
<dbReference type="AlphaFoldDB" id="A0A448YEX5"/>
<dbReference type="InterPro" id="IPR000791">
    <property type="entry name" value="Gpr1/Fun34/SatP-like"/>
</dbReference>
<dbReference type="NCBIfam" id="NF038013">
    <property type="entry name" value="AceTr_1"/>
    <property type="match status" value="1"/>
</dbReference>
<name>A0A448YEX5_BRENA</name>
<evidence type="ECO:0000256" key="1">
    <source>
        <dbReference type="ARBA" id="ARBA00004141"/>
    </source>
</evidence>
<dbReference type="PANTHER" id="PTHR31123:SF1">
    <property type="entry name" value="ACCUMULATION OF DYADS PROTEIN 2-RELATED"/>
    <property type="match status" value="1"/>
</dbReference>
<protein>
    <submittedName>
        <fullName evidence="8">DEKNAAC100353</fullName>
    </submittedName>
</protein>
<evidence type="ECO:0000256" key="4">
    <source>
        <dbReference type="ARBA" id="ARBA00022989"/>
    </source>
</evidence>
<evidence type="ECO:0000313" key="9">
    <source>
        <dbReference type="Proteomes" id="UP000290900"/>
    </source>
</evidence>
<comment type="similarity">
    <text evidence="2">Belongs to the acetate uptake transporter (AceTr) (TC 2.A.96) family.</text>
</comment>
<sequence length="268" mass="28962">MSNYDDLERSADQTSSPPTATLSDGETEKEVSQVKSDNQHVYLGGKKYLRSDLLAAFGGTLNPGLSPPPTHKFANPSPLGLSAFALTTFVLSLINCQARGVTQPNILIGLAAFYGGFIQLLAGMWEIVVENTFGGLALSSYGGFWMSWAAIYIPWFNIAASYEDPIELENAVGFYLIAWCIFTYGLCVCTLKATVMFFALFFMLGTTFLLLAIGAFIQSTGATKAGGVFGVITAFIAWYNAYAGVATKENTYVTAKGYLLPVFGQKRD</sequence>
<feature type="transmembrane region" description="Helical" evidence="7">
    <location>
        <begin position="106"/>
        <end position="128"/>
    </location>
</feature>